<feature type="coiled-coil region" evidence="2">
    <location>
        <begin position="172"/>
        <end position="199"/>
    </location>
</feature>
<reference evidence="4 5" key="1">
    <citation type="submission" date="2023-10" db="EMBL/GenBank/DDBJ databases">
        <authorList>
            <person name="Maclean D."/>
            <person name="Macfadyen A."/>
        </authorList>
    </citation>
    <scope>NUCLEOTIDE SEQUENCE [LARGE SCALE GENOMIC DNA]</scope>
</reference>
<keyword evidence="2" id="KW-0175">Coiled coil</keyword>
<dbReference type="EMBL" id="CAUYUE010000004">
    <property type="protein sequence ID" value="CAK0765078.1"/>
    <property type="molecule type" value="Genomic_DNA"/>
</dbReference>
<name>A0AAV1HZ46_9CHLO</name>
<accession>A0AAV1HZ46</accession>
<evidence type="ECO:0000313" key="4">
    <source>
        <dbReference type="EMBL" id="CAK0765078.1"/>
    </source>
</evidence>
<sequence>MEDTFDRMCNAFQARVDELTSITRLRLEDSSLDTFSAELKDTESTVSQLELKLEGIKHFLAQEREGMPKLQEVLRAAEAHHKELAFVAENLPQYLPGPSSRPSGPVTRSAAAASCELPQDDEQDENASLAANSQHPAEAADRRKKRQTAPRRYITQQELASLSSYMTARLSLDKVNAALDDAASMAEDLARQLSAARSKGRLTAAERKRTQSLMVSVAAREGVKGRFWFMEADMRQTQTLRPDKTGKALLTVLRHLGRLHEVRVQVDGAMQPVYVLQQ</sequence>
<dbReference type="Gene3D" id="1.10.10.1890">
    <property type="entry name" value="Ska1 microtubule binding domain-like"/>
    <property type="match status" value="1"/>
</dbReference>
<protein>
    <recommendedName>
        <fullName evidence="6">Spindle and kinetochore-associated protein 1</fullName>
    </recommendedName>
</protein>
<comment type="similarity">
    <text evidence="1">Belongs to the SKA1 family.</text>
</comment>
<dbReference type="GO" id="GO:0000278">
    <property type="term" value="P:mitotic cell cycle"/>
    <property type="evidence" value="ECO:0007669"/>
    <property type="project" value="TreeGrafter"/>
</dbReference>
<dbReference type="GO" id="GO:0072686">
    <property type="term" value="C:mitotic spindle"/>
    <property type="evidence" value="ECO:0007669"/>
    <property type="project" value="TreeGrafter"/>
</dbReference>
<dbReference type="GO" id="GO:0008017">
    <property type="term" value="F:microtubule binding"/>
    <property type="evidence" value="ECO:0007669"/>
    <property type="project" value="InterPro"/>
</dbReference>
<dbReference type="Proteomes" id="UP001314263">
    <property type="component" value="Unassembled WGS sequence"/>
</dbReference>
<proteinExistence type="inferred from homology"/>
<organism evidence="4 5">
    <name type="scientific">Coccomyxa viridis</name>
    <dbReference type="NCBI Taxonomy" id="1274662"/>
    <lineage>
        <taxon>Eukaryota</taxon>
        <taxon>Viridiplantae</taxon>
        <taxon>Chlorophyta</taxon>
        <taxon>core chlorophytes</taxon>
        <taxon>Trebouxiophyceae</taxon>
        <taxon>Trebouxiophyceae incertae sedis</taxon>
        <taxon>Coccomyxaceae</taxon>
        <taxon>Coccomyxa</taxon>
    </lineage>
</organism>
<comment type="caution">
    <text evidence="4">The sequence shown here is derived from an EMBL/GenBank/DDBJ whole genome shotgun (WGS) entry which is preliminary data.</text>
</comment>
<dbReference type="GO" id="GO:0005876">
    <property type="term" value="C:spindle microtubule"/>
    <property type="evidence" value="ECO:0007669"/>
    <property type="project" value="TreeGrafter"/>
</dbReference>
<evidence type="ECO:0000256" key="2">
    <source>
        <dbReference type="SAM" id="Coils"/>
    </source>
</evidence>
<evidence type="ECO:0000313" key="5">
    <source>
        <dbReference type="Proteomes" id="UP001314263"/>
    </source>
</evidence>
<evidence type="ECO:0000256" key="1">
    <source>
        <dbReference type="ARBA" id="ARBA00006836"/>
    </source>
</evidence>
<dbReference type="GO" id="GO:0051301">
    <property type="term" value="P:cell division"/>
    <property type="evidence" value="ECO:0007669"/>
    <property type="project" value="InterPro"/>
</dbReference>
<dbReference type="InterPro" id="IPR042031">
    <property type="entry name" value="SKA1_MBD_sf"/>
</dbReference>
<dbReference type="PANTHER" id="PTHR28573:SF1">
    <property type="entry name" value="SPINDLE AND KINETOCHORE-ASSOCIATED PROTEIN 1"/>
    <property type="match status" value="1"/>
</dbReference>
<dbReference type="GO" id="GO:0031110">
    <property type="term" value="P:regulation of microtubule polymerization or depolymerization"/>
    <property type="evidence" value="ECO:0007669"/>
    <property type="project" value="TreeGrafter"/>
</dbReference>
<dbReference type="GO" id="GO:0000940">
    <property type="term" value="C:outer kinetochore"/>
    <property type="evidence" value="ECO:0007669"/>
    <property type="project" value="TreeGrafter"/>
</dbReference>
<keyword evidence="5" id="KW-1185">Reference proteome</keyword>
<dbReference type="AlphaFoldDB" id="A0AAV1HZ46"/>
<dbReference type="Pfam" id="PF07160">
    <property type="entry name" value="SKA1"/>
    <property type="match status" value="1"/>
</dbReference>
<evidence type="ECO:0008006" key="6">
    <source>
        <dbReference type="Google" id="ProtNLM"/>
    </source>
</evidence>
<dbReference type="PANTHER" id="PTHR28573">
    <property type="entry name" value="SPINDLE AND KINETOCHORE-ASSOCIATED PROTEIN 1"/>
    <property type="match status" value="1"/>
</dbReference>
<evidence type="ECO:0000256" key="3">
    <source>
        <dbReference type="SAM" id="MobiDB-lite"/>
    </source>
</evidence>
<gene>
    <name evidence="4" type="ORF">CVIRNUC_003222</name>
</gene>
<feature type="region of interest" description="Disordered" evidence="3">
    <location>
        <begin position="92"/>
        <end position="150"/>
    </location>
</feature>
<dbReference type="InterPro" id="IPR009829">
    <property type="entry name" value="SKA1"/>
</dbReference>
<dbReference type="GO" id="GO:0007059">
    <property type="term" value="P:chromosome segregation"/>
    <property type="evidence" value="ECO:0007669"/>
    <property type="project" value="InterPro"/>
</dbReference>